<protein>
    <submittedName>
        <fullName evidence="1">Uncharacterized protein</fullName>
    </submittedName>
</protein>
<gene>
    <name evidence="1" type="ORF">B6U37_04360</name>
</gene>
<dbReference type="EMBL" id="NBEY01000038">
    <property type="protein sequence ID" value="OQR25489.1"/>
    <property type="molecule type" value="Genomic_DNA"/>
</dbReference>
<sequence length="72" mass="7819">MQLNTPSVQAARGDHGVDAAVFQGASGKWGYARDKFMISQIGGTTTGWNLYDQWTYPTQVSSTIAQGKRAHT</sequence>
<name>A0A1V9TLL3_9LACO</name>
<dbReference type="AlphaFoldDB" id="A0A1V9TLL3"/>
<dbReference type="Proteomes" id="UP000192353">
    <property type="component" value="Unassembled WGS sequence"/>
</dbReference>
<reference evidence="1 2" key="1">
    <citation type="submission" date="2017-03" db="EMBL/GenBank/DDBJ databases">
        <title>Phylogenomics and comparative genomics of Lactobacillus salivarius, a mammalian gut commensal.</title>
        <authorList>
            <person name="Harris H.M."/>
        </authorList>
    </citation>
    <scope>NUCLEOTIDE SEQUENCE [LARGE SCALE GENOMIC DNA]</scope>
    <source>
        <strain evidence="1 2">AH4231</strain>
    </source>
</reference>
<accession>A0A1V9TLL3</accession>
<evidence type="ECO:0000313" key="2">
    <source>
        <dbReference type="Proteomes" id="UP000192353"/>
    </source>
</evidence>
<proteinExistence type="predicted"/>
<feature type="non-terminal residue" evidence="1">
    <location>
        <position position="72"/>
    </location>
</feature>
<organism evidence="1 2">
    <name type="scientific">Ligilactobacillus salivarius</name>
    <dbReference type="NCBI Taxonomy" id="1624"/>
    <lineage>
        <taxon>Bacteria</taxon>
        <taxon>Bacillati</taxon>
        <taxon>Bacillota</taxon>
        <taxon>Bacilli</taxon>
        <taxon>Lactobacillales</taxon>
        <taxon>Lactobacillaceae</taxon>
        <taxon>Ligilactobacillus</taxon>
    </lineage>
</organism>
<comment type="caution">
    <text evidence="1">The sequence shown here is derived from an EMBL/GenBank/DDBJ whole genome shotgun (WGS) entry which is preliminary data.</text>
</comment>
<evidence type="ECO:0000313" key="1">
    <source>
        <dbReference type="EMBL" id="OQR25489.1"/>
    </source>
</evidence>